<organism evidence="2 3">
    <name type="scientific">Candidatus Portnoybacteria bacterium CG11_big_fil_rev_8_21_14_0_20_44_10</name>
    <dbReference type="NCBI Taxonomy" id="1974818"/>
    <lineage>
        <taxon>Bacteria</taxon>
        <taxon>Candidatus Portnoyibacteriota</taxon>
    </lineage>
</organism>
<feature type="transmembrane region" description="Helical" evidence="1">
    <location>
        <begin position="48"/>
        <end position="72"/>
    </location>
</feature>
<evidence type="ECO:0000313" key="3">
    <source>
        <dbReference type="Proteomes" id="UP000231550"/>
    </source>
</evidence>
<keyword evidence="1" id="KW-0812">Transmembrane</keyword>
<keyword evidence="1" id="KW-1133">Transmembrane helix</keyword>
<proteinExistence type="predicted"/>
<evidence type="ECO:0000256" key="1">
    <source>
        <dbReference type="SAM" id="Phobius"/>
    </source>
</evidence>
<name>A0A2H0KR99_9BACT</name>
<dbReference type="AlphaFoldDB" id="A0A2H0KR99"/>
<reference evidence="2 3" key="1">
    <citation type="submission" date="2017-09" db="EMBL/GenBank/DDBJ databases">
        <title>Depth-based differentiation of microbial function through sediment-hosted aquifers and enrichment of novel symbionts in the deep terrestrial subsurface.</title>
        <authorList>
            <person name="Probst A.J."/>
            <person name="Ladd B."/>
            <person name="Jarett J.K."/>
            <person name="Geller-Mcgrath D.E."/>
            <person name="Sieber C.M."/>
            <person name="Emerson J.B."/>
            <person name="Anantharaman K."/>
            <person name="Thomas B.C."/>
            <person name="Malmstrom R."/>
            <person name="Stieglmeier M."/>
            <person name="Klingl A."/>
            <person name="Woyke T."/>
            <person name="Ryan C.M."/>
            <person name="Banfield J.F."/>
        </authorList>
    </citation>
    <scope>NUCLEOTIDE SEQUENCE [LARGE SCALE GENOMIC DNA]</scope>
    <source>
        <strain evidence="2">CG11_big_fil_rev_8_21_14_0_20_44_10</strain>
    </source>
</reference>
<sequence length="115" mass="12740">MGTIEFLGIAFRSAQYLEWFVFTLITFGANICFIAVCWASGKRFKAPCAFCGVLGGLSFFYSILAAIITDFGAASGPVWSGDCIWYNALLAVIYVLGAALCGYLEKRRLRRFETY</sequence>
<gene>
    <name evidence="2" type="ORF">COV85_00835</name>
</gene>
<feature type="transmembrane region" description="Helical" evidence="1">
    <location>
        <begin position="84"/>
        <end position="104"/>
    </location>
</feature>
<feature type="transmembrane region" description="Helical" evidence="1">
    <location>
        <begin position="20"/>
        <end position="41"/>
    </location>
</feature>
<accession>A0A2H0KR99</accession>
<comment type="caution">
    <text evidence="2">The sequence shown here is derived from an EMBL/GenBank/DDBJ whole genome shotgun (WGS) entry which is preliminary data.</text>
</comment>
<protein>
    <submittedName>
        <fullName evidence="2">Uncharacterized protein</fullName>
    </submittedName>
</protein>
<dbReference type="EMBL" id="PCVN01000026">
    <property type="protein sequence ID" value="PIQ74666.1"/>
    <property type="molecule type" value="Genomic_DNA"/>
</dbReference>
<dbReference type="Proteomes" id="UP000231550">
    <property type="component" value="Unassembled WGS sequence"/>
</dbReference>
<evidence type="ECO:0000313" key="2">
    <source>
        <dbReference type="EMBL" id="PIQ74666.1"/>
    </source>
</evidence>
<keyword evidence="1" id="KW-0472">Membrane</keyword>